<dbReference type="InterPro" id="IPR036514">
    <property type="entry name" value="SGNH_hydro_sf"/>
</dbReference>
<dbReference type="AlphaFoldDB" id="A0A1L3GEV1"/>
<dbReference type="EMBL" id="CP015518">
    <property type="protein sequence ID" value="APG24481.1"/>
    <property type="molecule type" value="Genomic_DNA"/>
</dbReference>
<feature type="chain" id="PRO_5013131882" evidence="1">
    <location>
        <begin position="24"/>
        <end position="211"/>
    </location>
</feature>
<evidence type="ECO:0000259" key="2">
    <source>
        <dbReference type="Pfam" id="PF13472"/>
    </source>
</evidence>
<sequence>MPHRNRKTLGTILLLTTVLCIMAANTACRDRTPRLQPLPADALILAFGDSLTAGNGAPRQASYPSRLQELTGWRTVNAGVPGEISAEGAKRLPGLLRRHRPDLVVLCHGGNDLLRRIAKQTTSGHLAAMIDMIRRSGAQVVMLAVPQPGIRLRPPDFYRNIAERYRIPLEEEALPAILSDNTLKSDPIHPNAEGYRRLAEAVATLLATSGA</sequence>
<dbReference type="GO" id="GO:0004622">
    <property type="term" value="F:phosphatidylcholine lysophospholipase activity"/>
    <property type="evidence" value="ECO:0007669"/>
    <property type="project" value="TreeGrafter"/>
</dbReference>
<accession>A0A1L3GEV1</accession>
<feature type="domain" description="SGNH hydrolase-type esterase" evidence="2">
    <location>
        <begin position="46"/>
        <end position="197"/>
    </location>
</feature>
<dbReference type="Pfam" id="PF13472">
    <property type="entry name" value="Lipase_GDSL_2"/>
    <property type="match status" value="1"/>
</dbReference>
<dbReference type="InterPro" id="IPR013830">
    <property type="entry name" value="SGNH_hydro"/>
</dbReference>
<keyword evidence="1" id="KW-0732">Signal</keyword>
<dbReference type="SUPFAM" id="SSF52266">
    <property type="entry name" value="SGNH hydrolase"/>
    <property type="match status" value="1"/>
</dbReference>
<evidence type="ECO:0000313" key="4">
    <source>
        <dbReference type="Proteomes" id="UP000182264"/>
    </source>
</evidence>
<dbReference type="PROSITE" id="PS01098">
    <property type="entry name" value="LIPASE_GDSL_SER"/>
    <property type="match status" value="1"/>
</dbReference>
<organism evidence="3 4">
    <name type="scientific">Syntrophotalea acetylenica</name>
    <name type="common">Pelobacter acetylenicus</name>
    <dbReference type="NCBI Taxonomy" id="29542"/>
    <lineage>
        <taxon>Bacteria</taxon>
        <taxon>Pseudomonadati</taxon>
        <taxon>Thermodesulfobacteriota</taxon>
        <taxon>Desulfuromonadia</taxon>
        <taxon>Desulfuromonadales</taxon>
        <taxon>Syntrophotaleaceae</taxon>
        <taxon>Syntrophotalea</taxon>
    </lineage>
</organism>
<dbReference type="PANTHER" id="PTHR30383:SF24">
    <property type="entry name" value="THIOESTERASE 1_PROTEASE 1_LYSOPHOSPHOLIPASE L1"/>
    <property type="match status" value="1"/>
</dbReference>
<dbReference type="Proteomes" id="UP000182264">
    <property type="component" value="Chromosome"/>
</dbReference>
<dbReference type="InterPro" id="IPR008265">
    <property type="entry name" value="Lipase_GDSL_AS"/>
</dbReference>
<keyword evidence="4" id="KW-1185">Reference proteome</keyword>
<evidence type="ECO:0000313" key="3">
    <source>
        <dbReference type="EMBL" id="APG24481.1"/>
    </source>
</evidence>
<name>A0A1L3GEV1_SYNAC</name>
<dbReference type="GO" id="GO:0006629">
    <property type="term" value="P:lipid metabolic process"/>
    <property type="evidence" value="ECO:0007669"/>
    <property type="project" value="InterPro"/>
</dbReference>
<dbReference type="InterPro" id="IPR051532">
    <property type="entry name" value="Ester_Hydrolysis_Enzymes"/>
</dbReference>
<gene>
    <name evidence="3" type="ORF">A7E75_05105</name>
</gene>
<evidence type="ECO:0000256" key="1">
    <source>
        <dbReference type="SAM" id="SignalP"/>
    </source>
</evidence>
<dbReference type="PANTHER" id="PTHR30383">
    <property type="entry name" value="THIOESTERASE 1/PROTEASE 1/LYSOPHOSPHOLIPASE L1"/>
    <property type="match status" value="1"/>
</dbReference>
<dbReference type="CDD" id="cd01822">
    <property type="entry name" value="Lysophospholipase_L1_like"/>
    <property type="match status" value="1"/>
</dbReference>
<dbReference type="Gene3D" id="3.40.50.1110">
    <property type="entry name" value="SGNH hydrolase"/>
    <property type="match status" value="1"/>
</dbReference>
<proteinExistence type="predicted"/>
<protein>
    <submittedName>
        <fullName evidence="3">Arylesterase</fullName>
    </submittedName>
</protein>
<reference evidence="3 4" key="1">
    <citation type="journal article" date="2017" name="Genome Announc.">
        <title>Complete Genome Sequences of Two Acetylene-Fermenting Pelobacter acetylenicus Strains.</title>
        <authorList>
            <person name="Sutton J.M."/>
            <person name="Baesman S.M."/>
            <person name="Fierst J.L."/>
            <person name="Poret-Peterson A.T."/>
            <person name="Oremland R.S."/>
            <person name="Dunlap D.S."/>
            <person name="Akob D.M."/>
        </authorList>
    </citation>
    <scope>NUCLEOTIDE SEQUENCE [LARGE SCALE GENOMIC DNA]</scope>
    <source>
        <strain evidence="3 4">DSM 3247</strain>
    </source>
</reference>
<feature type="signal peptide" evidence="1">
    <location>
        <begin position="1"/>
        <end position="23"/>
    </location>
</feature>
<dbReference type="RefSeq" id="WP_072286321.1">
    <property type="nucleotide sequence ID" value="NZ_CP015518.1"/>
</dbReference>